<proteinExistence type="predicted"/>
<accession>A0ABU7U1Z9</accession>
<dbReference type="SUPFAM" id="SSF48371">
    <property type="entry name" value="ARM repeat"/>
    <property type="match status" value="1"/>
</dbReference>
<evidence type="ECO:0000313" key="2">
    <source>
        <dbReference type="Proteomes" id="UP001312908"/>
    </source>
</evidence>
<dbReference type="InterPro" id="IPR016024">
    <property type="entry name" value="ARM-type_fold"/>
</dbReference>
<keyword evidence="2" id="KW-1185">Reference proteome</keyword>
<dbReference type="Gene3D" id="1.25.40.290">
    <property type="entry name" value="ARM repeat domains"/>
    <property type="match status" value="1"/>
</dbReference>
<sequence>MTMIIPPAHFAALQEGKAETRHLADMLAIDMARLLQRLGLPPTDIAALDLQNQGFVSRMRRAGTLIGSRYSEAEIRALQSHASDTVRGFAAYATVEALSREAPQTAGGFCRAIRPFAADRHFGVREWAWMAVRPALAARLAEAIDTLTPWVRDPDPNIRRFAVEVLRPRGVWTRHIPALRRDPSPILPLLNPLQTETHKYVQDSVANWLNDAGKDNPAFVIALCQSWRIAQPDHPGTRRICRRAQRRLAPPPDA</sequence>
<dbReference type="EMBL" id="JAWJZY010000002">
    <property type="protein sequence ID" value="MEE8658258.1"/>
    <property type="molecule type" value="Genomic_DNA"/>
</dbReference>
<dbReference type="Proteomes" id="UP001312908">
    <property type="component" value="Unassembled WGS sequence"/>
</dbReference>
<dbReference type="InterPro" id="IPR014825">
    <property type="entry name" value="DNA_alkylation"/>
</dbReference>
<protein>
    <submittedName>
        <fullName evidence="1">DNA alkylation repair protein</fullName>
    </submittedName>
</protein>
<gene>
    <name evidence="1" type="ORF">DOFOFD_04455</name>
</gene>
<comment type="caution">
    <text evidence="1">The sequence shown here is derived from an EMBL/GenBank/DDBJ whole genome shotgun (WGS) entry which is preliminary data.</text>
</comment>
<dbReference type="RefSeq" id="WP_418115664.1">
    <property type="nucleotide sequence ID" value="NZ_JAWJZZ010000005.1"/>
</dbReference>
<organism evidence="1 2">
    <name type="scientific">Sorlinia euscelidii</name>
    <dbReference type="NCBI Taxonomy" id="3081148"/>
    <lineage>
        <taxon>Bacteria</taxon>
        <taxon>Pseudomonadati</taxon>
        <taxon>Pseudomonadota</taxon>
        <taxon>Alphaproteobacteria</taxon>
        <taxon>Acetobacterales</taxon>
        <taxon>Acetobacteraceae</taxon>
        <taxon>Sorlinia</taxon>
    </lineage>
</organism>
<name>A0ABU7U1Z9_9PROT</name>
<dbReference type="Pfam" id="PF08713">
    <property type="entry name" value="DNA_alkylation"/>
    <property type="match status" value="1"/>
</dbReference>
<reference evidence="1 2" key="1">
    <citation type="submission" date="2023-10" db="EMBL/GenBank/DDBJ databases">
        <title>Sorlinia euscelidii gen. nov., sp. nov., an acetic acid bacteria isolated from the gut of Euscelidius variegatus emitter.</title>
        <authorList>
            <person name="Michoud G."/>
            <person name="Marasco R."/>
            <person name="Seferji K."/>
            <person name="Gonella E."/>
            <person name="Garuglieri E."/>
            <person name="Alma A."/>
            <person name="Mapelli F."/>
            <person name="Borin S."/>
            <person name="Daffonchio D."/>
            <person name="Crotti E."/>
        </authorList>
    </citation>
    <scope>NUCLEOTIDE SEQUENCE [LARGE SCALE GENOMIC DNA]</scope>
    <source>
        <strain evidence="1 2">EV16P</strain>
    </source>
</reference>
<evidence type="ECO:0000313" key="1">
    <source>
        <dbReference type="EMBL" id="MEE8658258.1"/>
    </source>
</evidence>